<dbReference type="Gene3D" id="3.20.20.450">
    <property type="entry name" value="EAL domain"/>
    <property type="match status" value="1"/>
</dbReference>
<accession>A0A432W4D2</accession>
<protein>
    <recommendedName>
        <fullName evidence="2">cyclic-guanylate-specific phosphodiesterase</fullName>
        <ecNumber evidence="2">3.1.4.52</ecNumber>
    </recommendedName>
</protein>
<dbReference type="Pfam" id="PF12792">
    <property type="entry name" value="CSS-motif"/>
    <property type="match status" value="1"/>
</dbReference>
<evidence type="ECO:0000256" key="10">
    <source>
        <dbReference type="SAM" id="Phobius"/>
    </source>
</evidence>
<keyword evidence="6" id="KW-0378">Hydrolase</keyword>
<evidence type="ECO:0000256" key="9">
    <source>
        <dbReference type="ARBA" id="ARBA00034290"/>
    </source>
</evidence>
<feature type="transmembrane region" description="Helical" evidence="10">
    <location>
        <begin position="224"/>
        <end position="250"/>
    </location>
</feature>
<dbReference type="InterPro" id="IPR050706">
    <property type="entry name" value="Cyclic-di-GMP_PDE-like"/>
</dbReference>
<keyword evidence="3" id="KW-1003">Cell membrane</keyword>
<dbReference type="AlphaFoldDB" id="A0A432W4D2"/>
<comment type="caution">
    <text evidence="12">The sequence shown here is derived from an EMBL/GenBank/DDBJ whole genome shotgun (WGS) entry which is preliminary data.</text>
</comment>
<dbReference type="OrthoDB" id="675397at2"/>
<dbReference type="RefSeq" id="WP_126804051.1">
    <property type="nucleotide sequence ID" value="NZ_PIPL01000002.1"/>
</dbReference>
<dbReference type="PROSITE" id="PS50883">
    <property type="entry name" value="EAL"/>
    <property type="match status" value="1"/>
</dbReference>
<evidence type="ECO:0000313" key="13">
    <source>
        <dbReference type="Proteomes" id="UP000288293"/>
    </source>
</evidence>
<dbReference type="GO" id="GO:0071111">
    <property type="term" value="F:cyclic-guanylate-specific phosphodiesterase activity"/>
    <property type="evidence" value="ECO:0007669"/>
    <property type="project" value="UniProtKB-EC"/>
</dbReference>
<keyword evidence="13" id="KW-1185">Reference proteome</keyword>
<dbReference type="Proteomes" id="UP000288293">
    <property type="component" value="Unassembled WGS sequence"/>
</dbReference>
<dbReference type="EMBL" id="PIPL01000002">
    <property type="protein sequence ID" value="RUO24348.1"/>
    <property type="molecule type" value="Genomic_DNA"/>
</dbReference>
<evidence type="ECO:0000256" key="6">
    <source>
        <dbReference type="ARBA" id="ARBA00022801"/>
    </source>
</evidence>
<reference evidence="12 13" key="1">
    <citation type="journal article" date="2011" name="Front. Microbiol.">
        <title>Genomic signatures of strain selection and enhancement in Bacillus atrophaeus var. globigii, a historical biowarfare simulant.</title>
        <authorList>
            <person name="Gibbons H.S."/>
            <person name="Broomall S.M."/>
            <person name="McNew L.A."/>
            <person name="Daligault H."/>
            <person name="Chapman C."/>
            <person name="Bruce D."/>
            <person name="Karavis M."/>
            <person name="Krepps M."/>
            <person name="McGregor P.A."/>
            <person name="Hong C."/>
            <person name="Park K.H."/>
            <person name="Akmal A."/>
            <person name="Feldman A."/>
            <person name="Lin J.S."/>
            <person name="Chang W.E."/>
            <person name="Higgs B.W."/>
            <person name="Demirev P."/>
            <person name="Lindquist J."/>
            <person name="Liem A."/>
            <person name="Fochler E."/>
            <person name="Read T.D."/>
            <person name="Tapia R."/>
            <person name="Johnson S."/>
            <person name="Bishop-Lilly K.A."/>
            <person name="Detter C."/>
            <person name="Han C."/>
            <person name="Sozhamannan S."/>
            <person name="Rosenzweig C.N."/>
            <person name="Skowronski E.W."/>
        </authorList>
    </citation>
    <scope>NUCLEOTIDE SEQUENCE [LARGE SCALE GENOMIC DNA]</scope>
    <source>
        <strain evidence="12 13">MLST1</strain>
    </source>
</reference>
<dbReference type="PANTHER" id="PTHR33121:SF79">
    <property type="entry name" value="CYCLIC DI-GMP PHOSPHODIESTERASE PDED-RELATED"/>
    <property type="match status" value="1"/>
</dbReference>
<evidence type="ECO:0000256" key="4">
    <source>
        <dbReference type="ARBA" id="ARBA00022636"/>
    </source>
</evidence>
<feature type="domain" description="EAL" evidence="11">
    <location>
        <begin position="257"/>
        <end position="509"/>
    </location>
</feature>
<dbReference type="CDD" id="cd01948">
    <property type="entry name" value="EAL"/>
    <property type="match status" value="1"/>
</dbReference>
<dbReference type="GO" id="GO:0005886">
    <property type="term" value="C:plasma membrane"/>
    <property type="evidence" value="ECO:0007669"/>
    <property type="project" value="UniProtKB-SubCell"/>
</dbReference>
<dbReference type="Pfam" id="PF00563">
    <property type="entry name" value="EAL"/>
    <property type="match status" value="1"/>
</dbReference>
<dbReference type="InterPro" id="IPR001633">
    <property type="entry name" value="EAL_dom"/>
</dbReference>
<evidence type="ECO:0000313" key="12">
    <source>
        <dbReference type="EMBL" id="RUO24348.1"/>
    </source>
</evidence>
<evidence type="ECO:0000256" key="8">
    <source>
        <dbReference type="ARBA" id="ARBA00023136"/>
    </source>
</evidence>
<dbReference type="InterPro" id="IPR024744">
    <property type="entry name" value="CSS-motif_dom"/>
</dbReference>
<organism evidence="12 13">
    <name type="scientific">Aliidiomarina minuta</name>
    <dbReference type="NCBI Taxonomy" id="880057"/>
    <lineage>
        <taxon>Bacteria</taxon>
        <taxon>Pseudomonadati</taxon>
        <taxon>Pseudomonadota</taxon>
        <taxon>Gammaproteobacteria</taxon>
        <taxon>Alteromonadales</taxon>
        <taxon>Idiomarinaceae</taxon>
        <taxon>Aliidiomarina</taxon>
    </lineage>
</organism>
<keyword evidence="8 10" id="KW-0472">Membrane</keyword>
<keyword evidence="5 10" id="KW-0812">Transmembrane</keyword>
<dbReference type="EC" id="3.1.4.52" evidence="2"/>
<dbReference type="SUPFAM" id="SSF141868">
    <property type="entry name" value="EAL domain-like"/>
    <property type="match status" value="1"/>
</dbReference>
<name>A0A432W4D2_9GAMM</name>
<comment type="subcellular location">
    <subcellularLocation>
        <location evidence="1">Cell membrane</location>
        <topology evidence="1">Multi-pass membrane protein</topology>
    </subcellularLocation>
</comment>
<evidence type="ECO:0000259" key="11">
    <source>
        <dbReference type="PROSITE" id="PS50883"/>
    </source>
</evidence>
<dbReference type="InterPro" id="IPR035919">
    <property type="entry name" value="EAL_sf"/>
</dbReference>
<sequence length="515" mass="58584">MKRRGFGVLWVTLAVCVVLLFAVHSLTKDYQRAEQQQFSNSLLNHAELVSSQVMNAMRNAQDESISKCTAESLDQLRRIANQYLYVYDLGVVEADQVLCTANWGVFTTPSMLPDTYYGASSRFQLYSRAEGIFPVPLRLDITRGGSILAFTAEFSFQHFINQNRGFSYSLGMADQAHDFLNYQSRRQTIGWPERFNLSMFQLTTQSCSEIFRYCVQTKNNRAGILYFSAYFIAVIVVISLIFGFLVAYTIQSYLYKKNSMEFRLRRAIQTRLIYVEYQPILHAGTGKIVGVESLVRWNDAIYGKVSPEHFISIAENMGLYEELTFHVAGTSIEEMAPVLKRDSNFTLSINVSSFEVLCDEYLLFLKNKVKACGVPHNQLKIEITEKISVPLEALSAFSHKAKQCGFRVSLDDFGTGVANLVWLTEMAFDDIKIDRTFTQSLNDAFKDKMVLSIMAMVSDLHKQVIFEGVETQGELDVIVDRFSDAYVQGWYYYRSLSKEALFEVLQSHGDTMSAA</sequence>
<keyword evidence="4" id="KW-0973">c-di-GMP</keyword>
<dbReference type="SMART" id="SM00052">
    <property type="entry name" value="EAL"/>
    <property type="match status" value="1"/>
</dbReference>
<proteinExistence type="predicted"/>
<keyword evidence="7 10" id="KW-1133">Transmembrane helix</keyword>
<evidence type="ECO:0000256" key="5">
    <source>
        <dbReference type="ARBA" id="ARBA00022692"/>
    </source>
</evidence>
<evidence type="ECO:0000256" key="1">
    <source>
        <dbReference type="ARBA" id="ARBA00004651"/>
    </source>
</evidence>
<gene>
    <name evidence="12" type="ORF">CWE09_10760</name>
</gene>
<dbReference type="PANTHER" id="PTHR33121">
    <property type="entry name" value="CYCLIC DI-GMP PHOSPHODIESTERASE PDEF"/>
    <property type="match status" value="1"/>
</dbReference>
<evidence type="ECO:0000256" key="3">
    <source>
        <dbReference type="ARBA" id="ARBA00022475"/>
    </source>
</evidence>
<evidence type="ECO:0000256" key="2">
    <source>
        <dbReference type="ARBA" id="ARBA00012282"/>
    </source>
</evidence>
<evidence type="ECO:0000256" key="7">
    <source>
        <dbReference type="ARBA" id="ARBA00022989"/>
    </source>
</evidence>
<comment type="catalytic activity">
    <reaction evidence="9">
        <text>3',3'-c-di-GMP + H2O = 5'-phosphoguanylyl(3'-&gt;5')guanosine + H(+)</text>
        <dbReference type="Rhea" id="RHEA:24902"/>
        <dbReference type="ChEBI" id="CHEBI:15377"/>
        <dbReference type="ChEBI" id="CHEBI:15378"/>
        <dbReference type="ChEBI" id="CHEBI:58754"/>
        <dbReference type="ChEBI" id="CHEBI:58805"/>
        <dbReference type="EC" id="3.1.4.52"/>
    </reaction>
</comment>